<protein>
    <recommendedName>
        <fullName evidence="1">non-specific serine/threonine protein kinase</fullName>
        <ecNumber evidence="1">2.7.11.1</ecNumber>
    </recommendedName>
</protein>
<evidence type="ECO:0000256" key="7">
    <source>
        <dbReference type="ARBA" id="ARBA00022840"/>
    </source>
</evidence>
<feature type="binding site" evidence="10">
    <location>
        <position position="318"/>
    </location>
    <ligand>
        <name>ATP</name>
        <dbReference type="ChEBI" id="CHEBI:30616"/>
    </ligand>
</feature>
<feature type="compositionally biased region" description="Polar residues" evidence="11">
    <location>
        <begin position="12"/>
        <end position="26"/>
    </location>
</feature>
<dbReference type="eggNOG" id="KOG0598">
    <property type="taxonomic scope" value="Eukaryota"/>
</dbReference>
<dbReference type="InterPro" id="IPR017892">
    <property type="entry name" value="Pkinase_C"/>
</dbReference>
<feature type="domain" description="AGC-kinase C-terminal" evidence="13">
    <location>
        <begin position="539"/>
        <end position="614"/>
    </location>
</feature>
<dbReference type="FunFam" id="1.10.510.10:FF:000008">
    <property type="entry name" value="Non-specific serine/threonine protein kinase"/>
    <property type="match status" value="1"/>
</dbReference>
<dbReference type="PANTHER" id="PTHR24351">
    <property type="entry name" value="RIBOSOMAL PROTEIN S6 KINASE"/>
    <property type="match status" value="1"/>
</dbReference>
<dbReference type="EMBL" id="HE612857">
    <property type="protein sequence ID" value="CCE61696.1"/>
    <property type="molecule type" value="Genomic_DNA"/>
</dbReference>
<dbReference type="PROSITE" id="PS00108">
    <property type="entry name" value="PROTEIN_KINASE_ST"/>
    <property type="match status" value="1"/>
</dbReference>
<keyword evidence="15" id="KW-1185">Reference proteome</keyword>
<gene>
    <name evidence="14" type="primary">TPHA0B00240</name>
    <name evidence="14" type="ordered locus">TPHA_0B00240</name>
</gene>
<feature type="region of interest" description="Disordered" evidence="11">
    <location>
        <begin position="150"/>
        <end position="177"/>
    </location>
</feature>
<evidence type="ECO:0000256" key="8">
    <source>
        <dbReference type="ARBA" id="ARBA00047899"/>
    </source>
</evidence>
<dbReference type="InterPro" id="IPR011009">
    <property type="entry name" value="Kinase-like_dom_sf"/>
</dbReference>
<dbReference type="GO" id="GO:0106310">
    <property type="term" value="F:protein serine kinase activity"/>
    <property type="evidence" value="ECO:0007669"/>
    <property type="project" value="RHEA"/>
</dbReference>
<dbReference type="RefSeq" id="XP_003684130.1">
    <property type="nucleotide sequence ID" value="XM_003684082.1"/>
</dbReference>
<dbReference type="Pfam" id="PF00433">
    <property type="entry name" value="Pkinase_C"/>
    <property type="match status" value="1"/>
</dbReference>
<evidence type="ECO:0000256" key="3">
    <source>
        <dbReference type="ARBA" id="ARBA00022553"/>
    </source>
</evidence>
<evidence type="ECO:0000256" key="2">
    <source>
        <dbReference type="ARBA" id="ARBA00022527"/>
    </source>
</evidence>
<evidence type="ECO:0000256" key="9">
    <source>
        <dbReference type="ARBA" id="ARBA00048679"/>
    </source>
</evidence>
<dbReference type="SMART" id="SM00133">
    <property type="entry name" value="S_TK_X"/>
    <property type="match status" value="1"/>
</dbReference>
<evidence type="ECO:0000313" key="14">
    <source>
        <dbReference type="EMBL" id="CCE61696.1"/>
    </source>
</evidence>
<dbReference type="SUPFAM" id="SSF56112">
    <property type="entry name" value="Protein kinase-like (PK-like)"/>
    <property type="match status" value="1"/>
</dbReference>
<dbReference type="InterPro" id="IPR008271">
    <property type="entry name" value="Ser/Thr_kinase_AS"/>
</dbReference>
<evidence type="ECO:0000256" key="5">
    <source>
        <dbReference type="ARBA" id="ARBA00022741"/>
    </source>
</evidence>
<dbReference type="PROSITE" id="PS51285">
    <property type="entry name" value="AGC_KINASE_CTER"/>
    <property type="match status" value="1"/>
</dbReference>
<dbReference type="PROSITE" id="PS50011">
    <property type="entry name" value="PROTEIN_KINASE_DOM"/>
    <property type="match status" value="1"/>
</dbReference>
<dbReference type="Pfam" id="PF00069">
    <property type="entry name" value="Pkinase"/>
    <property type="match status" value="1"/>
</dbReference>
<evidence type="ECO:0000259" key="12">
    <source>
        <dbReference type="PROSITE" id="PS50011"/>
    </source>
</evidence>
<dbReference type="OMA" id="LMFEMCC"/>
<dbReference type="STRING" id="1071381.G8BQ99"/>
<dbReference type="GO" id="GO:0005524">
    <property type="term" value="F:ATP binding"/>
    <property type="evidence" value="ECO:0007669"/>
    <property type="project" value="UniProtKB-UniRule"/>
</dbReference>
<evidence type="ECO:0000256" key="6">
    <source>
        <dbReference type="ARBA" id="ARBA00022777"/>
    </source>
</evidence>
<evidence type="ECO:0000256" key="4">
    <source>
        <dbReference type="ARBA" id="ARBA00022679"/>
    </source>
</evidence>
<dbReference type="HOGENOM" id="CLU_000288_120_1_1"/>
<dbReference type="Gene3D" id="1.10.510.10">
    <property type="entry name" value="Transferase(Phosphotransferase) domain 1"/>
    <property type="match status" value="1"/>
</dbReference>
<feature type="region of interest" description="Disordered" evidence="11">
    <location>
        <begin position="1"/>
        <end position="30"/>
    </location>
</feature>
<feature type="compositionally biased region" description="Low complexity" evidence="11">
    <location>
        <begin position="153"/>
        <end position="164"/>
    </location>
</feature>
<evidence type="ECO:0000256" key="10">
    <source>
        <dbReference type="PROSITE-ProRule" id="PRU10141"/>
    </source>
</evidence>
<dbReference type="InterPro" id="IPR017441">
    <property type="entry name" value="Protein_kinase_ATP_BS"/>
</dbReference>
<keyword evidence="3" id="KW-0597">Phosphoprotein</keyword>
<reference evidence="14 15" key="1">
    <citation type="journal article" date="2011" name="Proc. Natl. Acad. Sci. U.S.A.">
        <title>Evolutionary erosion of yeast sex chromosomes by mating-type switching accidents.</title>
        <authorList>
            <person name="Gordon J.L."/>
            <person name="Armisen D."/>
            <person name="Proux-Wera E."/>
            <person name="Oheigeartaigh S.S."/>
            <person name="Byrne K.P."/>
            <person name="Wolfe K.H."/>
        </authorList>
    </citation>
    <scope>NUCLEOTIDE SEQUENCE [LARGE SCALE GENOMIC DNA]</scope>
    <source>
        <strain evidence="15">ATCC 24235 / CBS 4417 / NBRC 1672 / NRRL Y-8282 / UCD 70-5</strain>
    </source>
</reference>
<evidence type="ECO:0000256" key="11">
    <source>
        <dbReference type="SAM" id="MobiDB-lite"/>
    </source>
</evidence>
<name>G8BQ99_TETPH</name>
<dbReference type="KEGG" id="tpf:TPHA_0B00240"/>
<dbReference type="InterPro" id="IPR000719">
    <property type="entry name" value="Prot_kinase_dom"/>
</dbReference>
<dbReference type="AlphaFoldDB" id="G8BQ99"/>
<accession>G8BQ99</accession>
<keyword evidence="5 10" id="KW-0547">Nucleotide-binding</keyword>
<keyword evidence="7 10" id="KW-0067">ATP-binding</keyword>
<dbReference type="InterPro" id="IPR000961">
    <property type="entry name" value="AGC-kinase_C"/>
</dbReference>
<organism evidence="14 15">
    <name type="scientific">Tetrapisispora phaffii (strain ATCC 24235 / CBS 4417 / NBRC 1672 / NRRL Y-8282 / UCD 70-5)</name>
    <name type="common">Yeast</name>
    <name type="synonym">Fabospora phaffii</name>
    <dbReference type="NCBI Taxonomy" id="1071381"/>
    <lineage>
        <taxon>Eukaryota</taxon>
        <taxon>Fungi</taxon>
        <taxon>Dikarya</taxon>
        <taxon>Ascomycota</taxon>
        <taxon>Saccharomycotina</taxon>
        <taxon>Saccharomycetes</taxon>
        <taxon>Saccharomycetales</taxon>
        <taxon>Saccharomycetaceae</taxon>
        <taxon>Tetrapisispora</taxon>
    </lineage>
</organism>
<proteinExistence type="predicted"/>
<keyword evidence="6" id="KW-0418">Kinase</keyword>
<dbReference type="GeneID" id="11534716"/>
<sequence>MSEVQIAPELLSGSSTGNVTPTSGSDSTDRLVTRSGLSRLFNNGNSPNLLNIRYQANEICDSEEERDGLPRYDSASYEMSIVDSETDPSTTSNINQLSSNENFTKGILKVNVSGISHYNVSSHANSLKMLISYDDVSMSSYGRKSSNIEQAFSSSDTNENTTSNRFGTWRENESNNNFNTNEYLSPIEWSTTIVFDVTNDNSNVHISLYNGLQEDRLIGNASFIPETKYLTTNIIRGWYTLTGGESSERGDENGEGKYRLYVEYDYQVEHGKKFVPENFELLKLLGKGTFGRVYQVEKKDTGKLYAMKVISKSHIIKKNEIGHTLNERNILVKNVINSCPFIVNLKYSFQTNENLYLVTDFKSGGELFMHLQYCGTFEESRSRFYAAELVLALEYLHDNDIIYRDLKPENVLLDASGNISLCDFGLSKLDIKGKTRTFCGTTEYLAPEILTEKSGYTHMVDFWGLGILMFEMCCGWSPFKAPTIQLVYNNIVFSKIKFPKCNLSQDGRNFIKQLLNRKPDHRLGSNDGARELKKHPFFKDIDWVAMLKKEIEPPFIPILNSDKDTAYFDKEFTKIPKEKLSSHSNYYDNELSNSMQNCFSGFTFEEDSILSTNKKQQWIPAAFPEDSDLLMKDVNIETRVSATQEWRTNRLDTTFEPLDLHDNGNNKYIPLNPSLLRYEGIDSRE</sequence>
<dbReference type="SMART" id="SM00220">
    <property type="entry name" value="S_TKc"/>
    <property type="match status" value="1"/>
</dbReference>
<dbReference type="GO" id="GO:0004674">
    <property type="term" value="F:protein serine/threonine kinase activity"/>
    <property type="evidence" value="ECO:0007669"/>
    <property type="project" value="UniProtKB-KW"/>
</dbReference>
<comment type="catalytic activity">
    <reaction evidence="8">
        <text>L-threonyl-[protein] + ATP = O-phospho-L-threonyl-[protein] + ADP + H(+)</text>
        <dbReference type="Rhea" id="RHEA:46608"/>
        <dbReference type="Rhea" id="RHEA-COMP:11060"/>
        <dbReference type="Rhea" id="RHEA-COMP:11605"/>
        <dbReference type="ChEBI" id="CHEBI:15378"/>
        <dbReference type="ChEBI" id="CHEBI:30013"/>
        <dbReference type="ChEBI" id="CHEBI:30616"/>
        <dbReference type="ChEBI" id="CHEBI:61977"/>
        <dbReference type="ChEBI" id="CHEBI:456216"/>
        <dbReference type="EC" id="2.7.11.1"/>
    </reaction>
</comment>
<dbReference type="PROSITE" id="PS00107">
    <property type="entry name" value="PROTEIN_KINASE_ATP"/>
    <property type="match status" value="1"/>
</dbReference>
<feature type="domain" description="Protein kinase" evidence="12">
    <location>
        <begin position="279"/>
        <end position="538"/>
    </location>
</feature>
<evidence type="ECO:0000259" key="13">
    <source>
        <dbReference type="PROSITE" id="PS51285"/>
    </source>
</evidence>
<evidence type="ECO:0000313" key="15">
    <source>
        <dbReference type="Proteomes" id="UP000005666"/>
    </source>
</evidence>
<evidence type="ECO:0000256" key="1">
    <source>
        <dbReference type="ARBA" id="ARBA00012513"/>
    </source>
</evidence>
<dbReference type="Proteomes" id="UP000005666">
    <property type="component" value="Chromosome 2"/>
</dbReference>
<comment type="catalytic activity">
    <reaction evidence="9">
        <text>L-seryl-[protein] + ATP = O-phospho-L-seryl-[protein] + ADP + H(+)</text>
        <dbReference type="Rhea" id="RHEA:17989"/>
        <dbReference type="Rhea" id="RHEA-COMP:9863"/>
        <dbReference type="Rhea" id="RHEA-COMP:11604"/>
        <dbReference type="ChEBI" id="CHEBI:15378"/>
        <dbReference type="ChEBI" id="CHEBI:29999"/>
        <dbReference type="ChEBI" id="CHEBI:30616"/>
        <dbReference type="ChEBI" id="CHEBI:83421"/>
        <dbReference type="ChEBI" id="CHEBI:456216"/>
        <dbReference type="EC" id="2.7.11.1"/>
    </reaction>
</comment>
<keyword evidence="2" id="KW-0723">Serine/threonine-protein kinase</keyword>
<dbReference type="OrthoDB" id="63267at2759"/>
<keyword evidence="4" id="KW-0808">Transferase</keyword>
<dbReference type="EC" id="2.7.11.1" evidence="1"/>
<dbReference type="Gene3D" id="3.30.200.20">
    <property type="entry name" value="Phosphorylase Kinase, domain 1"/>
    <property type="match status" value="1"/>
</dbReference>